<name>A0ABP1HRK9_9EUKA</name>
<dbReference type="EMBL" id="CAXDID020000036">
    <property type="protein sequence ID" value="CAL5997051.1"/>
    <property type="molecule type" value="Genomic_DNA"/>
</dbReference>
<evidence type="ECO:0000313" key="3">
    <source>
        <dbReference type="Proteomes" id="UP001642409"/>
    </source>
</evidence>
<protein>
    <submittedName>
        <fullName evidence="2">Hypothetical_protein</fullName>
    </submittedName>
</protein>
<keyword evidence="1" id="KW-0175">Coiled coil</keyword>
<organism evidence="2 3">
    <name type="scientific">Hexamita inflata</name>
    <dbReference type="NCBI Taxonomy" id="28002"/>
    <lineage>
        <taxon>Eukaryota</taxon>
        <taxon>Metamonada</taxon>
        <taxon>Diplomonadida</taxon>
        <taxon>Hexamitidae</taxon>
        <taxon>Hexamitinae</taxon>
        <taxon>Hexamita</taxon>
    </lineage>
</organism>
<dbReference type="Proteomes" id="UP001642409">
    <property type="component" value="Unassembled WGS sequence"/>
</dbReference>
<gene>
    <name evidence="2" type="ORF">HINF_LOCUS15054</name>
</gene>
<comment type="caution">
    <text evidence="2">The sequence shown here is derived from an EMBL/GenBank/DDBJ whole genome shotgun (WGS) entry which is preliminary data.</text>
</comment>
<reference evidence="2 3" key="1">
    <citation type="submission" date="2024-07" db="EMBL/GenBank/DDBJ databases">
        <authorList>
            <person name="Akdeniz Z."/>
        </authorList>
    </citation>
    <scope>NUCLEOTIDE SEQUENCE [LARGE SCALE GENOMIC DNA]</scope>
</reference>
<feature type="coiled-coil region" evidence="1">
    <location>
        <begin position="44"/>
        <end position="78"/>
    </location>
</feature>
<evidence type="ECO:0000256" key="1">
    <source>
        <dbReference type="SAM" id="Coils"/>
    </source>
</evidence>
<sequence>MKTVPYPSCITKAHSLGISPILNKNPTLTKTSSDLNLFRNVNCITIIEDEIEDLINNIQNKTKEMQNEICRIEKLEVKAGKCQVALDKLQKYSENVNCK</sequence>
<evidence type="ECO:0000313" key="2">
    <source>
        <dbReference type="EMBL" id="CAL5997051.1"/>
    </source>
</evidence>
<accession>A0ABP1HRK9</accession>
<keyword evidence="3" id="KW-1185">Reference proteome</keyword>
<proteinExistence type="predicted"/>